<organism evidence="4 5">
    <name type="scientific">Trichomonascus ciferrii</name>
    <dbReference type="NCBI Taxonomy" id="44093"/>
    <lineage>
        <taxon>Eukaryota</taxon>
        <taxon>Fungi</taxon>
        <taxon>Dikarya</taxon>
        <taxon>Ascomycota</taxon>
        <taxon>Saccharomycotina</taxon>
        <taxon>Dipodascomycetes</taxon>
        <taxon>Dipodascales</taxon>
        <taxon>Trichomonascaceae</taxon>
        <taxon>Trichomonascus</taxon>
        <taxon>Trichomonascus ciferrii complex</taxon>
    </lineage>
</organism>
<dbReference type="OrthoDB" id="2110361at2759"/>
<feature type="compositionally biased region" description="Polar residues" evidence="2">
    <location>
        <begin position="258"/>
        <end position="268"/>
    </location>
</feature>
<dbReference type="SMART" id="SM00066">
    <property type="entry name" value="GAL4"/>
    <property type="match status" value="1"/>
</dbReference>
<dbReference type="GO" id="GO:0000981">
    <property type="term" value="F:DNA-binding transcription factor activity, RNA polymerase II-specific"/>
    <property type="evidence" value="ECO:0007669"/>
    <property type="project" value="InterPro"/>
</dbReference>
<dbReference type="PANTHER" id="PTHR46910">
    <property type="entry name" value="TRANSCRIPTION FACTOR PDR1"/>
    <property type="match status" value="1"/>
</dbReference>
<dbReference type="GO" id="GO:0008270">
    <property type="term" value="F:zinc ion binding"/>
    <property type="evidence" value="ECO:0007669"/>
    <property type="project" value="InterPro"/>
</dbReference>
<reference evidence="4" key="1">
    <citation type="journal article" date="2019" name="G3 (Bethesda)">
        <title>Genome Assemblies of Two Rare Opportunistic Yeast Pathogens: Diutina rugosa (syn. Candida rugosa) and Trichomonascus ciferrii (syn. Candida ciferrii).</title>
        <authorList>
            <person name="Mixao V."/>
            <person name="Saus E."/>
            <person name="Hansen A.P."/>
            <person name="Lass-Florl C."/>
            <person name="Gabaldon T."/>
        </authorList>
    </citation>
    <scope>NUCLEOTIDE SEQUENCE</scope>
    <source>
        <strain evidence="4">CBS 4856</strain>
    </source>
</reference>
<dbReference type="CDD" id="cd00067">
    <property type="entry name" value="GAL4"/>
    <property type="match status" value="1"/>
</dbReference>
<dbReference type="EMBL" id="SWFS01000559">
    <property type="protein sequence ID" value="KAA8897705.1"/>
    <property type="molecule type" value="Genomic_DNA"/>
</dbReference>
<dbReference type="Proteomes" id="UP000761534">
    <property type="component" value="Unassembled WGS sequence"/>
</dbReference>
<feature type="region of interest" description="Disordered" evidence="2">
    <location>
        <begin position="1"/>
        <end position="159"/>
    </location>
</feature>
<sequence length="724" mass="80597">MSDPRYILTTGVGAGVPGTEAAPLPSIQVLTSSGQQAPPPPPHPQQHQHQQQQYQGQFQYPPPPAAPPPGSVPHYQYPMGATTQYPAAPPIHVTPPPNHQLGIPTAPSTLSHHNQSSSISSVSSTNSSGNGSGGNTSTINRRTFRQRRKDPSCDACRERKVKCDATDSSPCSECVGRQLKCQFTKDTNRRMSSIKQIRDLEKTLSKALHCIGEYRTRLKEASVPIPDSLLAMDSELTASSSSLLSEEDNQELYEQLNTNASNTLSPTRHSTDYAGSSLSRSSSIASVGSVTSMLASSRVAAHTTVSLDDYREFLQRYKMCEFKPVSEERRFEQTIEYPALPERQIVDTLLRVYHESYHSWLPAFCWDQFLVSVDELYADTKLSNSYSFVPVFYAVLALGVRDNLIPNMSIGNIGKEYIAIAASFITGQRSAPHYEKGHILSAFLISLFYAESGLPQDACLWFSVSCHLALQLPLSDDDRLWSALATWDRVLSYTQAGQSAGFGVFTQMESLHPDYSRILDVIESNPCENGNGHTSKPETPLSLLQANIKGTKHRLNLSLQQPEAFETYGAVAEETINILKNESDEKEFGLKCGYLNTLHIFHCCLYFLSKQDHTNGQFLVQILRLLSNYRPISHLAQYMHGFAQFLLKNYESAESKFIPWQDNDLLTILSFKDAQANDWVWSASQLGTTPSSEPWQLVLDDIEKLKDFNKPPQRDSKMSIANIL</sequence>
<evidence type="ECO:0000259" key="3">
    <source>
        <dbReference type="PROSITE" id="PS50048"/>
    </source>
</evidence>
<dbReference type="InterPro" id="IPR036864">
    <property type="entry name" value="Zn2-C6_fun-type_DNA-bd_sf"/>
</dbReference>
<dbReference type="PANTHER" id="PTHR46910:SF1">
    <property type="entry name" value="MISCELLANEOUS ZN(II)2CYS6 TRANSCRIPTION FACTOR (EUROFUNG)-RELATED"/>
    <property type="match status" value="1"/>
</dbReference>
<dbReference type="InterPro" id="IPR050987">
    <property type="entry name" value="AtrR-like"/>
</dbReference>
<feature type="compositionally biased region" description="Pro residues" evidence="2">
    <location>
        <begin position="60"/>
        <end position="71"/>
    </location>
</feature>
<dbReference type="VEuPathDB" id="FungiDB:TRICI_006668"/>
<comment type="caution">
    <text evidence="4">The sequence shown here is derived from an EMBL/GenBank/DDBJ whole genome shotgun (WGS) entry which is preliminary data.</text>
</comment>
<feature type="compositionally biased region" description="Low complexity" evidence="2">
    <location>
        <begin position="108"/>
        <end position="129"/>
    </location>
</feature>
<proteinExistence type="predicted"/>
<dbReference type="PROSITE" id="PS50048">
    <property type="entry name" value="ZN2_CY6_FUNGAL_2"/>
    <property type="match status" value="1"/>
</dbReference>
<feature type="compositionally biased region" description="Pro residues" evidence="2">
    <location>
        <begin position="87"/>
        <end position="98"/>
    </location>
</feature>
<dbReference type="CDD" id="cd12148">
    <property type="entry name" value="fungal_TF_MHR"/>
    <property type="match status" value="1"/>
</dbReference>
<dbReference type="SUPFAM" id="SSF57701">
    <property type="entry name" value="Zn2/Cys6 DNA-binding domain"/>
    <property type="match status" value="1"/>
</dbReference>
<feature type="region of interest" description="Disordered" evidence="2">
    <location>
        <begin position="258"/>
        <end position="279"/>
    </location>
</feature>
<keyword evidence="1" id="KW-0539">Nucleus</keyword>
<accession>A0A642UEP7</accession>
<name>A0A642UEP7_9ASCO</name>
<gene>
    <name evidence="4" type="ORF">TRICI_006668</name>
</gene>
<feature type="compositionally biased region" description="Low complexity" evidence="2">
    <location>
        <begin position="45"/>
        <end position="59"/>
    </location>
</feature>
<evidence type="ECO:0000256" key="2">
    <source>
        <dbReference type="SAM" id="MobiDB-lite"/>
    </source>
</evidence>
<evidence type="ECO:0000313" key="5">
    <source>
        <dbReference type="Proteomes" id="UP000761534"/>
    </source>
</evidence>
<dbReference type="PROSITE" id="PS00463">
    <property type="entry name" value="ZN2_CY6_FUNGAL_1"/>
    <property type="match status" value="1"/>
</dbReference>
<feature type="compositionally biased region" description="Basic and acidic residues" evidence="2">
    <location>
        <begin position="149"/>
        <end position="159"/>
    </location>
</feature>
<feature type="domain" description="Zn(2)-C6 fungal-type" evidence="3">
    <location>
        <begin position="152"/>
        <end position="183"/>
    </location>
</feature>
<dbReference type="Gene3D" id="4.10.240.10">
    <property type="entry name" value="Zn(2)-C6 fungal-type DNA-binding domain"/>
    <property type="match status" value="1"/>
</dbReference>
<keyword evidence="5" id="KW-1185">Reference proteome</keyword>
<evidence type="ECO:0000313" key="4">
    <source>
        <dbReference type="EMBL" id="KAA8897705.1"/>
    </source>
</evidence>
<dbReference type="InterPro" id="IPR001138">
    <property type="entry name" value="Zn2Cys6_DnaBD"/>
</dbReference>
<evidence type="ECO:0000256" key="1">
    <source>
        <dbReference type="ARBA" id="ARBA00023242"/>
    </source>
</evidence>
<dbReference type="Pfam" id="PF00172">
    <property type="entry name" value="Zn_clus"/>
    <property type="match status" value="1"/>
</dbReference>
<protein>
    <recommendedName>
        <fullName evidence="3">Zn(2)-C6 fungal-type domain-containing protein</fullName>
    </recommendedName>
</protein>
<dbReference type="AlphaFoldDB" id="A0A642UEP7"/>